<keyword evidence="5" id="KW-0547">Nucleotide-binding</keyword>
<evidence type="ECO:0000256" key="8">
    <source>
        <dbReference type="ARBA" id="ARBA00023012"/>
    </source>
</evidence>
<evidence type="ECO:0000256" key="9">
    <source>
        <dbReference type="SAM" id="Phobius"/>
    </source>
</evidence>
<evidence type="ECO:0000256" key="3">
    <source>
        <dbReference type="ARBA" id="ARBA00022553"/>
    </source>
</evidence>
<dbReference type="Proteomes" id="UP000239711">
    <property type="component" value="Unassembled WGS sequence"/>
</dbReference>
<name>A0A2S9J564_9SPHI</name>
<reference evidence="11 12" key="1">
    <citation type="submission" date="2018-02" db="EMBL/GenBank/DDBJ databases">
        <title>The draft genome of Sphingobacterium sp. 5JN-11.</title>
        <authorList>
            <person name="Liu L."/>
            <person name="Li L."/>
            <person name="Liang L."/>
            <person name="Zhang X."/>
            <person name="Wang T."/>
        </authorList>
    </citation>
    <scope>NUCLEOTIDE SEQUENCE [LARGE SCALE GENOMIC DNA]</scope>
    <source>
        <strain evidence="11 12">5JN-11</strain>
    </source>
</reference>
<sequence length="742" mass="84556">MEKRFTSTSMEKEYNLLTQKSQNEEMRLNGAIQGSLSLAVEMAIFNTFLTIFGIALPKIFHMIQNPAFGFNAKVLHTLLCFFVCLMPGILPAQIDKQDSLERVLQIKNLSIGERILTMGRLGTHYYFNREQAKGNKLLKDAVERAEALPDKQFLARTLAVQAMMLRIQGDSTATSKLALALNNLTEGSAASIKGYVWYAKGWMEARDEQLVEATASYIKALQYYDNSEAPTDVATKSSIFNELYSIYGSWGDKENMEKYARLGLKNAQKSGDPEQLASSLYSLAYTFEERYRTDSANQSFRDSAEFYYKRSISTITLHENRITPRSQLPFNALGLANLYSEFYPLNYKDTARRYLDIALKEGLNSKQYTVVTGVYGIMGEYAQRENRWDDAEHYLNQATMYNQMNEMPELATQLHLMQALATVAEKKEDYQSALVYYKNYLSYYKQQFDKDKMTSSKELEAQYSTELKEQKLIMLEEQVAHRKTLNVIYIILSSTIFIALIFLFQAYRQRSKSFKQQRLLHRMELDNIKQEHKISLLSAMIDGQENERARIARDLHDGLGGLLSGLKIELSGGVALATTENTKVLIRNGLSRIDQAVDELRRISRNMMPEILLHYGLAEALNEYCRSLKRSGVNITCQVFNYQQNLSKNKQVVIYRIAQELVNNAVKYAKSSHILVELRQEQEHLSLTVEDDGIGFDIEQAKKKKSSGLQNIEARAVFLNGTLHIDSSSDAGTSTVLSCPFS</sequence>
<dbReference type="OrthoDB" id="9778366at2"/>
<dbReference type="Gene3D" id="1.20.5.1930">
    <property type="match status" value="1"/>
</dbReference>
<protein>
    <recommendedName>
        <fullName evidence="2">histidine kinase</fullName>
        <ecNumber evidence="2">2.7.13.3</ecNumber>
    </recommendedName>
</protein>
<keyword evidence="9" id="KW-0472">Membrane</keyword>
<dbReference type="PANTHER" id="PTHR24421">
    <property type="entry name" value="NITRATE/NITRITE SENSOR PROTEIN NARX-RELATED"/>
    <property type="match status" value="1"/>
</dbReference>
<dbReference type="InterPro" id="IPR050482">
    <property type="entry name" value="Sensor_HK_TwoCompSys"/>
</dbReference>
<dbReference type="PANTHER" id="PTHR24421:SF10">
    <property type="entry name" value="NITRATE_NITRITE SENSOR PROTEIN NARQ"/>
    <property type="match status" value="1"/>
</dbReference>
<dbReference type="Gene3D" id="3.30.565.10">
    <property type="entry name" value="Histidine kinase-like ATPase, C-terminal domain"/>
    <property type="match status" value="1"/>
</dbReference>
<dbReference type="InterPro" id="IPR003594">
    <property type="entry name" value="HATPase_dom"/>
</dbReference>
<evidence type="ECO:0000256" key="2">
    <source>
        <dbReference type="ARBA" id="ARBA00012438"/>
    </source>
</evidence>
<accession>A0A2S9J564</accession>
<dbReference type="GO" id="GO:0005524">
    <property type="term" value="F:ATP binding"/>
    <property type="evidence" value="ECO:0007669"/>
    <property type="project" value="UniProtKB-KW"/>
</dbReference>
<keyword evidence="4" id="KW-0808">Transferase</keyword>
<keyword evidence="9" id="KW-1133">Transmembrane helix</keyword>
<keyword evidence="12" id="KW-1185">Reference proteome</keyword>
<dbReference type="InterPro" id="IPR011990">
    <property type="entry name" value="TPR-like_helical_dom_sf"/>
</dbReference>
<dbReference type="GO" id="GO:0016020">
    <property type="term" value="C:membrane"/>
    <property type="evidence" value="ECO:0007669"/>
    <property type="project" value="InterPro"/>
</dbReference>
<dbReference type="SMART" id="SM00387">
    <property type="entry name" value="HATPase_c"/>
    <property type="match status" value="1"/>
</dbReference>
<organism evidence="11 12">
    <name type="scientific">Sphingobacterium haloxyli</name>
    <dbReference type="NCBI Taxonomy" id="2100533"/>
    <lineage>
        <taxon>Bacteria</taxon>
        <taxon>Pseudomonadati</taxon>
        <taxon>Bacteroidota</taxon>
        <taxon>Sphingobacteriia</taxon>
        <taxon>Sphingobacteriales</taxon>
        <taxon>Sphingobacteriaceae</taxon>
        <taxon>Sphingobacterium</taxon>
    </lineage>
</organism>
<dbReference type="InterPro" id="IPR036890">
    <property type="entry name" value="HATPase_C_sf"/>
</dbReference>
<feature type="domain" description="Histidine kinase" evidence="10">
    <location>
        <begin position="550"/>
        <end position="742"/>
    </location>
</feature>
<dbReference type="GO" id="GO:0000155">
    <property type="term" value="F:phosphorelay sensor kinase activity"/>
    <property type="evidence" value="ECO:0007669"/>
    <property type="project" value="InterPro"/>
</dbReference>
<evidence type="ECO:0000256" key="6">
    <source>
        <dbReference type="ARBA" id="ARBA00022777"/>
    </source>
</evidence>
<dbReference type="EC" id="2.7.13.3" evidence="2"/>
<dbReference type="AlphaFoldDB" id="A0A2S9J564"/>
<keyword evidence="7" id="KW-0067">ATP-binding</keyword>
<dbReference type="Pfam" id="PF07730">
    <property type="entry name" value="HisKA_3"/>
    <property type="match status" value="1"/>
</dbReference>
<dbReference type="Pfam" id="PF02518">
    <property type="entry name" value="HATPase_c"/>
    <property type="match status" value="1"/>
</dbReference>
<evidence type="ECO:0000256" key="4">
    <source>
        <dbReference type="ARBA" id="ARBA00022679"/>
    </source>
</evidence>
<feature type="transmembrane region" description="Helical" evidence="9">
    <location>
        <begin position="68"/>
        <end position="90"/>
    </location>
</feature>
<dbReference type="InterPro" id="IPR011712">
    <property type="entry name" value="Sig_transdc_His_kin_sub3_dim/P"/>
</dbReference>
<feature type="transmembrane region" description="Helical" evidence="9">
    <location>
        <begin position="487"/>
        <end position="507"/>
    </location>
</feature>
<feature type="transmembrane region" description="Helical" evidence="9">
    <location>
        <begin position="36"/>
        <end position="56"/>
    </location>
</feature>
<evidence type="ECO:0000259" key="10">
    <source>
        <dbReference type="PROSITE" id="PS50109"/>
    </source>
</evidence>
<dbReference type="SUPFAM" id="SSF48452">
    <property type="entry name" value="TPR-like"/>
    <property type="match status" value="1"/>
</dbReference>
<keyword evidence="6" id="KW-0418">Kinase</keyword>
<dbReference type="InterPro" id="IPR005467">
    <property type="entry name" value="His_kinase_dom"/>
</dbReference>
<evidence type="ECO:0000313" key="11">
    <source>
        <dbReference type="EMBL" id="PRD47938.1"/>
    </source>
</evidence>
<evidence type="ECO:0000313" key="12">
    <source>
        <dbReference type="Proteomes" id="UP000239711"/>
    </source>
</evidence>
<dbReference type="GO" id="GO:0046983">
    <property type="term" value="F:protein dimerization activity"/>
    <property type="evidence" value="ECO:0007669"/>
    <property type="project" value="InterPro"/>
</dbReference>
<comment type="caution">
    <text evidence="11">The sequence shown here is derived from an EMBL/GenBank/DDBJ whole genome shotgun (WGS) entry which is preliminary data.</text>
</comment>
<dbReference type="SUPFAM" id="SSF55874">
    <property type="entry name" value="ATPase domain of HSP90 chaperone/DNA topoisomerase II/histidine kinase"/>
    <property type="match status" value="1"/>
</dbReference>
<dbReference type="Gene3D" id="1.25.40.10">
    <property type="entry name" value="Tetratricopeptide repeat domain"/>
    <property type="match status" value="2"/>
</dbReference>
<evidence type="ECO:0000256" key="7">
    <source>
        <dbReference type="ARBA" id="ARBA00022840"/>
    </source>
</evidence>
<dbReference type="PROSITE" id="PS50109">
    <property type="entry name" value="HIS_KIN"/>
    <property type="match status" value="1"/>
</dbReference>
<keyword evidence="9" id="KW-0812">Transmembrane</keyword>
<keyword evidence="8" id="KW-0902">Two-component regulatory system</keyword>
<dbReference type="EMBL" id="PVBQ01000005">
    <property type="protein sequence ID" value="PRD47938.1"/>
    <property type="molecule type" value="Genomic_DNA"/>
</dbReference>
<evidence type="ECO:0000256" key="1">
    <source>
        <dbReference type="ARBA" id="ARBA00000085"/>
    </source>
</evidence>
<keyword evidence="3" id="KW-0597">Phosphoprotein</keyword>
<gene>
    <name evidence="11" type="ORF">C5745_08525</name>
</gene>
<comment type="catalytic activity">
    <reaction evidence="1">
        <text>ATP + protein L-histidine = ADP + protein N-phospho-L-histidine.</text>
        <dbReference type="EC" id="2.7.13.3"/>
    </reaction>
</comment>
<proteinExistence type="predicted"/>
<dbReference type="CDD" id="cd16917">
    <property type="entry name" value="HATPase_UhpB-NarQ-NarX-like"/>
    <property type="match status" value="1"/>
</dbReference>
<evidence type="ECO:0000256" key="5">
    <source>
        <dbReference type="ARBA" id="ARBA00022741"/>
    </source>
</evidence>